<organism evidence="5 6">
    <name type="scientific">Paradesertivirga mongoliensis</name>
    <dbReference type="NCBI Taxonomy" id="2100740"/>
    <lineage>
        <taxon>Bacteria</taxon>
        <taxon>Pseudomonadati</taxon>
        <taxon>Bacteroidota</taxon>
        <taxon>Sphingobacteriia</taxon>
        <taxon>Sphingobacteriales</taxon>
        <taxon>Sphingobacteriaceae</taxon>
        <taxon>Paradesertivirga</taxon>
    </lineage>
</organism>
<evidence type="ECO:0000256" key="3">
    <source>
        <dbReference type="ARBA" id="ARBA00023163"/>
    </source>
</evidence>
<keyword evidence="6" id="KW-1185">Reference proteome</keyword>
<dbReference type="InterPro" id="IPR000524">
    <property type="entry name" value="Tscrpt_reg_HTH_GntR"/>
</dbReference>
<dbReference type="RefSeq" id="WP_255901504.1">
    <property type="nucleotide sequence ID" value="NZ_JAFMZO010000002.1"/>
</dbReference>
<evidence type="ECO:0000313" key="6">
    <source>
        <dbReference type="Proteomes" id="UP001597387"/>
    </source>
</evidence>
<keyword evidence="2" id="KW-0238">DNA-binding</keyword>
<keyword evidence="3" id="KW-0804">Transcription</keyword>
<dbReference type="Proteomes" id="UP001597387">
    <property type="component" value="Unassembled WGS sequence"/>
</dbReference>
<protein>
    <submittedName>
        <fullName evidence="5">GntR family transcriptional regulator</fullName>
    </submittedName>
</protein>
<dbReference type="SMART" id="SM00345">
    <property type="entry name" value="HTH_GNTR"/>
    <property type="match status" value="1"/>
</dbReference>
<dbReference type="CDD" id="cd07377">
    <property type="entry name" value="WHTH_GntR"/>
    <property type="match status" value="1"/>
</dbReference>
<evidence type="ECO:0000256" key="1">
    <source>
        <dbReference type="ARBA" id="ARBA00023015"/>
    </source>
</evidence>
<feature type="domain" description="HTH gntR-type" evidence="4">
    <location>
        <begin position="19"/>
        <end position="87"/>
    </location>
</feature>
<proteinExistence type="predicted"/>
<dbReference type="PROSITE" id="PS50949">
    <property type="entry name" value="HTH_GNTR"/>
    <property type="match status" value="1"/>
</dbReference>
<keyword evidence="1" id="KW-0805">Transcription regulation</keyword>
<evidence type="ECO:0000259" key="4">
    <source>
        <dbReference type="PROSITE" id="PS50949"/>
    </source>
</evidence>
<dbReference type="Pfam" id="PF00392">
    <property type="entry name" value="GntR"/>
    <property type="match status" value="1"/>
</dbReference>
<dbReference type="SUPFAM" id="SSF46785">
    <property type="entry name" value="Winged helix' DNA-binding domain"/>
    <property type="match status" value="1"/>
</dbReference>
<dbReference type="InterPro" id="IPR036388">
    <property type="entry name" value="WH-like_DNA-bd_sf"/>
</dbReference>
<comment type="caution">
    <text evidence="5">The sequence shown here is derived from an EMBL/GenBank/DDBJ whole genome shotgun (WGS) entry which is preliminary data.</text>
</comment>
<sequence length="87" mass="9849">MILNPLPIYTWKANYIASMPLHEQLKNKIHLSIETGQLKSGSFLPSAKKLSEELNISVATSQRAYKQLMDEGCLAFVKGKGYMVFMR</sequence>
<evidence type="ECO:0000256" key="2">
    <source>
        <dbReference type="ARBA" id="ARBA00023125"/>
    </source>
</evidence>
<dbReference type="PANTHER" id="PTHR38445:SF7">
    <property type="entry name" value="GNTR-FAMILY TRANSCRIPTIONAL REGULATOR"/>
    <property type="match status" value="1"/>
</dbReference>
<dbReference type="Gene3D" id="1.10.10.10">
    <property type="entry name" value="Winged helix-like DNA-binding domain superfamily/Winged helix DNA-binding domain"/>
    <property type="match status" value="1"/>
</dbReference>
<dbReference type="InterPro" id="IPR036390">
    <property type="entry name" value="WH_DNA-bd_sf"/>
</dbReference>
<evidence type="ECO:0000313" key="5">
    <source>
        <dbReference type="EMBL" id="MFD2164618.1"/>
    </source>
</evidence>
<reference evidence="6" key="1">
    <citation type="journal article" date="2019" name="Int. J. Syst. Evol. Microbiol.">
        <title>The Global Catalogue of Microorganisms (GCM) 10K type strain sequencing project: providing services to taxonomists for standard genome sequencing and annotation.</title>
        <authorList>
            <consortium name="The Broad Institute Genomics Platform"/>
            <consortium name="The Broad Institute Genome Sequencing Center for Infectious Disease"/>
            <person name="Wu L."/>
            <person name="Ma J."/>
        </authorList>
    </citation>
    <scope>NUCLEOTIDE SEQUENCE [LARGE SCALE GENOMIC DNA]</scope>
    <source>
        <strain evidence="6">KCTC 42217</strain>
    </source>
</reference>
<gene>
    <name evidence="5" type="ORF">ACFSJU_19590</name>
</gene>
<dbReference type="EMBL" id="JBHUHZ010000006">
    <property type="protein sequence ID" value="MFD2164618.1"/>
    <property type="molecule type" value="Genomic_DNA"/>
</dbReference>
<accession>A0ABW4ZR34</accession>
<name>A0ABW4ZR34_9SPHI</name>
<dbReference type="PANTHER" id="PTHR38445">
    <property type="entry name" value="HTH-TYPE TRANSCRIPTIONAL REPRESSOR YTRA"/>
    <property type="match status" value="1"/>
</dbReference>